<evidence type="ECO:0000313" key="3">
    <source>
        <dbReference type="Proteomes" id="UP000019373"/>
    </source>
</evidence>
<dbReference type="AlphaFoldDB" id="U1HMM5"/>
<proteinExistence type="predicted"/>
<evidence type="ECO:0000256" key="1">
    <source>
        <dbReference type="SAM" id="Coils"/>
    </source>
</evidence>
<organism evidence="2 3">
    <name type="scientific">Endocarpon pusillum (strain Z07020 / HMAS-L-300199)</name>
    <name type="common">Lichen-forming fungus</name>
    <dbReference type="NCBI Taxonomy" id="1263415"/>
    <lineage>
        <taxon>Eukaryota</taxon>
        <taxon>Fungi</taxon>
        <taxon>Dikarya</taxon>
        <taxon>Ascomycota</taxon>
        <taxon>Pezizomycotina</taxon>
        <taxon>Eurotiomycetes</taxon>
        <taxon>Chaetothyriomycetidae</taxon>
        <taxon>Verrucariales</taxon>
        <taxon>Verrucariaceae</taxon>
        <taxon>Endocarpon</taxon>
    </lineage>
</organism>
<sequence>MDAFNNDFKNMLDTFTTELNATMESLRRLQGTSETMQSAPPALKSSHLSQVMEEFKEAEASMKRQVNDLAANVCSGLQSVENASKKMEDEKPQSLEQRCKQDVESAKQETVRCQATHEKTVEDQSERVHDLEYPLAVAAVEAEEAKAASAKLQTDLATKVDELQYARHEAEMAKSDAAELRVQVNDARAMVDQVRQDEAGKSASRIVDLENQVESLHSAAAEAEKVKSDAAKLQAEVDASPANFEQAQRDGAANAASKIAHLERQLASAKREHADASKCSADRIKLLQDGVQRFAFELEPLQREGMGPFAEQVQTLQEVSQSLASEAEKVAPMLAQVENFTSSLEDLRAARVAYQQETAKAAKFAADAEELQRNFKARSDASANHQKEVADELQQRQNKLEEAERAFAAQQSVEGIITFQMDHTAKRLEGRFDATERAIHLLHPAVMGAKGATAVVDKEIGDLRVETSESFRILFDRFGSVQDSVEKSFACVDDTQQQLLVVKANTEESNTDLRRLIRQLETSGKVTVQSSRKRSSVEDIEAGPSKRPQLVQIESSALVPANITADESTLVEHTHGELLDESVAARPAAREAAEANLAPDTQRELSAEDGDIAGIRSMIEFPAAWTNERSSDCWSALVEKTGSVPELLKLLERAASGNQRAKPGPATCLMEIGNKSGFVTVGDGLRRGNCPVHSRPDSIGFCLYIERAPGTGRVTEVAVGTTSWLVRERPE</sequence>
<gene>
    <name evidence="2" type="ORF">EPUS_09107</name>
</gene>
<evidence type="ECO:0000313" key="2">
    <source>
        <dbReference type="EMBL" id="ERF70269.1"/>
    </source>
</evidence>
<dbReference type="GeneID" id="19243941"/>
<dbReference type="RefSeq" id="XP_007804083.1">
    <property type="nucleotide sequence ID" value="XM_007805892.1"/>
</dbReference>
<dbReference type="EMBL" id="KE721350">
    <property type="protein sequence ID" value="ERF70269.1"/>
    <property type="molecule type" value="Genomic_DNA"/>
</dbReference>
<keyword evidence="3" id="KW-1185">Reference proteome</keyword>
<protein>
    <submittedName>
        <fullName evidence="2">Uncharacterized protein</fullName>
    </submittedName>
</protein>
<dbReference type="HOGENOM" id="CLU_378990_0_0_1"/>
<keyword evidence="1" id="KW-0175">Coiled coil</keyword>
<feature type="coiled-coil region" evidence="1">
    <location>
        <begin position="337"/>
        <end position="413"/>
    </location>
</feature>
<dbReference type="Proteomes" id="UP000019373">
    <property type="component" value="Unassembled WGS sequence"/>
</dbReference>
<name>U1HMM5_ENDPU</name>
<reference evidence="3" key="1">
    <citation type="journal article" date="2014" name="BMC Genomics">
        <title>Genome characteristics reveal the impact of lichenization on lichen-forming fungus Endocarpon pusillum Hedwig (Verrucariales, Ascomycota).</title>
        <authorList>
            <person name="Wang Y.-Y."/>
            <person name="Liu B."/>
            <person name="Zhang X.-Y."/>
            <person name="Zhou Q.-M."/>
            <person name="Zhang T."/>
            <person name="Li H."/>
            <person name="Yu Y.-F."/>
            <person name="Zhang X.-L."/>
            <person name="Hao X.-Y."/>
            <person name="Wang M."/>
            <person name="Wang L."/>
            <person name="Wei J.-C."/>
        </authorList>
    </citation>
    <scope>NUCLEOTIDE SEQUENCE [LARGE SCALE GENOMIC DNA]</scope>
    <source>
        <strain evidence="3">Z07020 / HMAS-L-300199</strain>
    </source>
</reference>
<accession>U1HMM5</accession>
<feature type="coiled-coil region" evidence="1">
    <location>
        <begin position="170"/>
        <end position="279"/>
    </location>
</feature>